<comment type="subcellular location">
    <subcellularLocation>
        <location evidence="1">Cell envelope</location>
    </subcellularLocation>
</comment>
<proteinExistence type="predicted"/>
<evidence type="ECO:0000256" key="3">
    <source>
        <dbReference type="ARBA" id="ARBA00022729"/>
    </source>
</evidence>
<dbReference type="PANTHER" id="PTHR33376">
    <property type="match status" value="1"/>
</dbReference>
<dbReference type="NCBIfam" id="NF037995">
    <property type="entry name" value="TRAP_S1"/>
    <property type="match status" value="1"/>
</dbReference>
<accession>A0A381QKL9</accession>
<dbReference type="Pfam" id="PF03480">
    <property type="entry name" value="DctP"/>
    <property type="match status" value="1"/>
</dbReference>
<keyword evidence="2" id="KW-0813">Transport</keyword>
<organism evidence="4">
    <name type="scientific">marine metagenome</name>
    <dbReference type="NCBI Taxonomy" id="408172"/>
    <lineage>
        <taxon>unclassified sequences</taxon>
        <taxon>metagenomes</taxon>
        <taxon>ecological metagenomes</taxon>
    </lineage>
</organism>
<keyword evidence="3" id="KW-0732">Signal</keyword>
<dbReference type="NCBIfam" id="TIGR00787">
    <property type="entry name" value="dctP"/>
    <property type="match status" value="1"/>
</dbReference>
<dbReference type="PANTHER" id="PTHR33376:SF4">
    <property type="entry name" value="SIALIC ACID-BINDING PERIPLASMIC PROTEIN SIAP"/>
    <property type="match status" value="1"/>
</dbReference>
<dbReference type="EMBL" id="UINC01001405">
    <property type="protein sequence ID" value="SUZ79892.1"/>
    <property type="molecule type" value="Genomic_DNA"/>
</dbReference>
<dbReference type="InterPro" id="IPR018389">
    <property type="entry name" value="DctP_fam"/>
</dbReference>
<dbReference type="InterPro" id="IPR038404">
    <property type="entry name" value="TRAP_DctP_sf"/>
</dbReference>
<feature type="non-terminal residue" evidence="4">
    <location>
        <position position="1"/>
    </location>
</feature>
<dbReference type="Gene3D" id="3.40.190.170">
    <property type="entry name" value="Bacterial extracellular solute-binding protein, family 7"/>
    <property type="match status" value="1"/>
</dbReference>
<evidence type="ECO:0008006" key="5">
    <source>
        <dbReference type="Google" id="ProtNLM"/>
    </source>
</evidence>
<dbReference type="PIRSF" id="PIRSF006470">
    <property type="entry name" value="DctB"/>
    <property type="match status" value="1"/>
</dbReference>
<dbReference type="InterPro" id="IPR004682">
    <property type="entry name" value="TRAP_DctP"/>
</dbReference>
<reference evidence="4" key="1">
    <citation type="submission" date="2018-05" db="EMBL/GenBank/DDBJ databases">
        <authorList>
            <person name="Lanie J.A."/>
            <person name="Ng W.-L."/>
            <person name="Kazmierczak K.M."/>
            <person name="Andrzejewski T.M."/>
            <person name="Davidsen T.M."/>
            <person name="Wayne K.J."/>
            <person name="Tettelin H."/>
            <person name="Glass J.I."/>
            <person name="Rusch D."/>
            <person name="Podicherti R."/>
            <person name="Tsui H.-C.T."/>
            <person name="Winkler M.E."/>
        </authorList>
    </citation>
    <scope>NUCLEOTIDE SEQUENCE</scope>
</reference>
<gene>
    <name evidence="4" type="ORF">METZ01_LOCUS32746</name>
</gene>
<evidence type="ECO:0000256" key="1">
    <source>
        <dbReference type="ARBA" id="ARBA00004196"/>
    </source>
</evidence>
<evidence type="ECO:0000256" key="2">
    <source>
        <dbReference type="ARBA" id="ARBA00022448"/>
    </source>
</evidence>
<protein>
    <recommendedName>
        <fullName evidence="5">TRAP transporter substrate-binding protein</fullName>
    </recommendedName>
</protein>
<sequence>VLATPTLTRVGFVLVASAFVLGLGSCAERATGPQELTFGHVGEPGSLFALSAEEFARRANERLDGFEVVVYGSSQLGGDELLLQKIKLGTVDFALPSTVMSSQIDEFGLFEMPYLVRDRAHMREIEKEVVWPELAPLAEQEGYRIIALWENGFRHVTNNTRPIASPDDLSGIKLRTPRGIWRVKLFQTLGANPTPMALSEVFIGLQTGVIDGQENPLAQIWGSKLYEVQEHLSLTGHVYTPGYVVVSASHWTALPPDVRRVLEEEARSVQTFVHDTAARLDDELLAQVEAEGVKVTRPDRDAFLIASSDIYDEFDQAVEGGGLLVERAVAAGSN</sequence>
<dbReference type="AlphaFoldDB" id="A0A381QKL9"/>
<dbReference type="CDD" id="cd13603">
    <property type="entry name" value="PBP2_TRAP_Siap_TeaA_like"/>
    <property type="match status" value="1"/>
</dbReference>
<evidence type="ECO:0000313" key="4">
    <source>
        <dbReference type="EMBL" id="SUZ79892.1"/>
    </source>
</evidence>
<dbReference type="GO" id="GO:0030288">
    <property type="term" value="C:outer membrane-bounded periplasmic space"/>
    <property type="evidence" value="ECO:0007669"/>
    <property type="project" value="InterPro"/>
</dbReference>
<dbReference type="GO" id="GO:0055085">
    <property type="term" value="P:transmembrane transport"/>
    <property type="evidence" value="ECO:0007669"/>
    <property type="project" value="InterPro"/>
</dbReference>
<name>A0A381QKL9_9ZZZZ</name>